<gene>
    <name evidence="2" type="ORF">CCMA1212_001106</name>
</gene>
<feature type="region of interest" description="Disordered" evidence="1">
    <location>
        <begin position="1"/>
        <end position="71"/>
    </location>
</feature>
<comment type="caution">
    <text evidence="2">The sequence shown here is derived from an EMBL/GenBank/DDBJ whole genome shotgun (WGS) entry which is preliminary data.</text>
</comment>
<keyword evidence="3" id="KW-1185">Reference proteome</keyword>
<reference evidence="2 3" key="1">
    <citation type="submission" date="2018-01" db="EMBL/GenBank/DDBJ databases">
        <title>Genome characterization of the sugarcane-associated fungus Trichoderma ghanense CCMA-1212 and their application in lignocelulose bioconversion.</title>
        <authorList>
            <person name="Steindorff A.S."/>
            <person name="Mendes T.D."/>
            <person name="Vilela E.S.D."/>
            <person name="Rodrigues D.S."/>
            <person name="Formighieri E.F."/>
            <person name="Melo I.S."/>
            <person name="Favaro L.C.L."/>
        </authorList>
    </citation>
    <scope>NUCLEOTIDE SEQUENCE [LARGE SCALE GENOMIC DNA]</scope>
    <source>
        <strain evidence="2 3">CCMA-1212</strain>
    </source>
</reference>
<organism evidence="2 3">
    <name type="scientific">Trichoderma ghanense</name>
    <dbReference type="NCBI Taxonomy" id="65468"/>
    <lineage>
        <taxon>Eukaryota</taxon>
        <taxon>Fungi</taxon>
        <taxon>Dikarya</taxon>
        <taxon>Ascomycota</taxon>
        <taxon>Pezizomycotina</taxon>
        <taxon>Sordariomycetes</taxon>
        <taxon>Hypocreomycetidae</taxon>
        <taxon>Hypocreales</taxon>
        <taxon>Hypocreaceae</taxon>
        <taxon>Trichoderma</taxon>
    </lineage>
</organism>
<dbReference type="RefSeq" id="XP_073563228.1">
    <property type="nucleotide sequence ID" value="XM_073698541.1"/>
</dbReference>
<protein>
    <submittedName>
        <fullName evidence="2">Uncharacterized protein</fullName>
    </submittedName>
</protein>
<feature type="compositionally biased region" description="Polar residues" evidence="1">
    <location>
        <begin position="9"/>
        <end position="21"/>
    </location>
</feature>
<sequence>MRRHDARTTVEQQGNTDNETAAQDDCPHVEVTMTGDEQGASKAKTAFPSADIASEQCSCDDGPQSSKMNEYDSNNGFIGGARRPLELALWLLLLQSLSPHPSWVSLERQALRQPE</sequence>
<name>A0ABY2HFE0_9HYPO</name>
<accession>A0ABY2HFE0</accession>
<dbReference type="EMBL" id="PPTA01000001">
    <property type="protein sequence ID" value="TFB07027.1"/>
    <property type="molecule type" value="Genomic_DNA"/>
</dbReference>
<dbReference type="GeneID" id="300572991"/>
<evidence type="ECO:0000256" key="1">
    <source>
        <dbReference type="SAM" id="MobiDB-lite"/>
    </source>
</evidence>
<dbReference type="Proteomes" id="UP001642720">
    <property type="component" value="Unassembled WGS sequence"/>
</dbReference>
<evidence type="ECO:0000313" key="3">
    <source>
        <dbReference type="Proteomes" id="UP001642720"/>
    </source>
</evidence>
<evidence type="ECO:0000313" key="2">
    <source>
        <dbReference type="EMBL" id="TFB07027.1"/>
    </source>
</evidence>
<proteinExistence type="predicted"/>